<protein>
    <submittedName>
        <fullName evidence="1">DUF3606 domain-containing protein</fullName>
    </submittedName>
</protein>
<gene>
    <name evidence="1" type="ORF">IM816_06020</name>
</gene>
<dbReference type="InterPro" id="IPR022037">
    <property type="entry name" value="DUF3606"/>
</dbReference>
<evidence type="ECO:0000313" key="2">
    <source>
        <dbReference type="Proteomes" id="UP001056681"/>
    </source>
</evidence>
<sequence>MSDDKSKRGPADAQRINVHETYEVRYWTEALGVSEARLREVVAEVGVMADDVRRALRKH</sequence>
<keyword evidence="2" id="KW-1185">Reference proteome</keyword>
<dbReference type="Pfam" id="PF12244">
    <property type="entry name" value="DUF3606"/>
    <property type="match status" value="1"/>
</dbReference>
<dbReference type="RefSeq" id="WP_250340173.1">
    <property type="nucleotide sequence ID" value="NZ_CP063231.1"/>
</dbReference>
<accession>A0ABY4T6E8</accession>
<dbReference type="EMBL" id="CP063231">
    <property type="protein sequence ID" value="URL59652.1"/>
    <property type="molecule type" value="Genomic_DNA"/>
</dbReference>
<organism evidence="1 2">
    <name type="scientific">Luteibacter flocculans</name>
    <dbReference type="NCBI Taxonomy" id="2780091"/>
    <lineage>
        <taxon>Bacteria</taxon>
        <taxon>Pseudomonadati</taxon>
        <taxon>Pseudomonadota</taxon>
        <taxon>Gammaproteobacteria</taxon>
        <taxon>Lysobacterales</taxon>
        <taxon>Rhodanobacteraceae</taxon>
        <taxon>Luteibacter</taxon>
    </lineage>
</organism>
<name>A0ABY4T6E8_9GAMM</name>
<reference evidence="1" key="1">
    <citation type="submission" date="2020-10" db="EMBL/GenBank/DDBJ databases">
        <title>Whole-genome sequence of Luteibacter sp. EIF3.</title>
        <authorList>
            <person name="Friedrich I."/>
            <person name="Hertel R."/>
            <person name="Daniel R."/>
        </authorList>
    </citation>
    <scope>NUCLEOTIDE SEQUENCE</scope>
    <source>
        <strain evidence="1">EIF3</strain>
    </source>
</reference>
<dbReference type="Proteomes" id="UP001056681">
    <property type="component" value="Chromosome"/>
</dbReference>
<evidence type="ECO:0000313" key="1">
    <source>
        <dbReference type="EMBL" id="URL59652.1"/>
    </source>
</evidence>
<proteinExistence type="predicted"/>